<evidence type="ECO:0000313" key="2">
    <source>
        <dbReference type="EMBL" id="TIX51297.1"/>
    </source>
</evidence>
<keyword evidence="1" id="KW-1133">Transmembrane helix</keyword>
<dbReference type="RefSeq" id="WP_136692070.1">
    <property type="nucleotide sequence ID" value="NZ_SSHH01000001.1"/>
</dbReference>
<dbReference type="AlphaFoldDB" id="A0A4V4U9A8"/>
<keyword evidence="1" id="KW-0472">Membrane</keyword>
<evidence type="ECO:0000256" key="1">
    <source>
        <dbReference type="SAM" id="Phobius"/>
    </source>
</evidence>
<feature type="transmembrane region" description="Helical" evidence="1">
    <location>
        <begin position="49"/>
        <end position="70"/>
    </location>
</feature>
<sequence>MAHDPTRPPGEKDPAKARFMLISLIRLGGIAMILAAVAVAQGVLPLPGWTAWLLGALGVVEAFIVPQLLARIWSTNDRMPPNQ</sequence>
<proteinExistence type="predicted"/>
<keyword evidence="3" id="KW-1185">Reference proteome</keyword>
<dbReference type="EMBL" id="SSHH01000001">
    <property type="protein sequence ID" value="TIX51297.1"/>
    <property type="molecule type" value="Genomic_DNA"/>
</dbReference>
<evidence type="ECO:0000313" key="3">
    <source>
        <dbReference type="Proteomes" id="UP000309389"/>
    </source>
</evidence>
<name>A0A4V4U9A8_9SPHN</name>
<reference evidence="2 3" key="1">
    <citation type="submission" date="2019-04" db="EMBL/GenBank/DDBJ databases">
        <title>Altererythrobacter aquimixticola sp. nov., isolated from sediment of junction between the ocean and a freshwater spring.</title>
        <authorList>
            <person name="Yoon J.-H."/>
        </authorList>
    </citation>
    <scope>NUCLEOTIDE SEQUENCE [LARGE SCALE GENOMIC DNA]</scope>
    <source>
        <strain evidence="2 3">SSKS-13</strain>
    </source>
</reference>
<accession>A0A4V4U9A8</accession>
<comment type="caution">
    <text evidence="2">The sequence shown here is derived from an EMBL/GenBank/DDBJ whole genome shotgun (WGS) entry which is preliminary data.</text>
</comment>
<protein>
    <submittedName>
        <fullName evidence="2">Uncharacterized protein</fullName>
    </submittedName>
</protein>
<dbReference type="OrthoDB" id="7410112at2"/>
<keyword evidence="1" id="KW-0812">Transmembrane</keyword>
<feature type="transmembrane region" description="Helical" evidence="1">
    <location>
        <begin position="21"/>
        <end position="43"/>
    </location>
</feature>
<gene>
    <name evidence="2" type="ORF">E5222_02205</name>
</gene>
<dbReference type="Proteomes" id="UP000309389">
    <property type="component" value="Unassembled WGS sequence"/>
</dbReference>
<organism evidence="2 3">
    <name type="scientific">Alteraurantiacibacter aquimixticola</name>
    <dbReference type="NCBI Taxonomy" id="2489173"/>
    <lineage>
        <taxon>Bacteria</taxon>
        <taxon>Pseudomonadati</taxon>
        <taxon>Pseudomonadota</taxon>
        <taxon>Alphaproteobacteria</taxon>
        <taxon>Sphingomonadales</taxon>
        <taxon>Erythrobacteraceae</taxon>
        <taxon>Alteraurantiacibacter</taxon>
    </lineage>
</organism>